<keyword evidence="3" id="KW-1185">Reference proteome</keyword>
<name>A0ABQ9MDF2_HEVBR</name>
<keyword evidence="1" id="KW-1133">Transmembrane helix</keyword>
<evidence type="ECO:0000313" key="2">
    <source>
        <dbReference type="EMBL" id="KAJ9176964.1"/>
    </source>
</evidence>
<accession>A0ABQ9MDF2</accession>
<dbReference type="Proteomes" id="UP001174677">
    <property type="component" value="Chromosome 7"/>
</dbReference>
<comment type="caution">
    <text evidence="2">The sequence shown here is derived from an EMBL/GenBank/DDBJ whole genome shotgun (WGS) entry which is preliminary data.</text>
</comment>
<keyword evidence="1" id="KW-0812">Transmembrane</keyword>
<protein>
    <recommendedName>
        <fullName evidence="4">Clavata3/ESR (CLE) gene family member</fullName>
    </recommendedName>
</protein>
<organism evidence="2 3">
    <name type="scientific">Hevea brasiliensis</name>
    <name type="common">Para rubber tree</name>
    <name type="synonym">Siphonia brasiliensis</name>
    <dbReference type="NCBI Taxonomy" id="3981"/>
    <lineage>
        <taxon>Eukaryota</taxon>
        <taxon>Viridiplantae</taxon>
        <taxon>Streptophyta</taxon>
        <taxon>Embryophyta</taxon>
        <taxon>Tracheophyta</taxon>
        <taxon>Spermatophyta</taxon>
        <taxon>Magnoliopsida</taxon>
        <taxon>eudicotyledons</taxon>
        <taxon>Gunneridae</taxon>
        <taxon>Pentapetalae</taxon>
        <taxon>rosids</taxon>
        <taxon>fabids</taxon>
        <taxon>Malpighiales</taxon>
        <taxon>Euphorbiaceae</taxon>
        <taxon>Crotonoideae</taxon>
        <taxon>Micrandreae</taxon>
        <taxon>Hevea</taxon>
    </lineage>
</organism>
<reference evidence="2" key="1">
    <citation type="journal article" date="2023" name="Plant Biotechnol. J.">
        <title>Chromosome-level wild Hevea brasiliensis genome provides new tools for genomic-assisted breeding and valuable loci to elevate rubber yield.</title>
        <authorList>
            <person name="Cheng H."/>
            <person name="Song X."/>
            <person name="Hu Y."/>
            <person name="Wu T."/>
            <person name="Yang Q."/>
            <person name="An Z."/>
            <person name="Feng S."/>
            <person name="Deng Z."/>
            <person name="Wu W."/>
            <person name="Zeng X."/>
            <person name="Tu M."/>
            <person name="Wang X."/>
            <person name="Huang H."/>
        </authorList>
    </citation>
    <scope>NUCLEOTIDE SEQUENCE</scope>
    <source>
        <strain evidence="2">MT/VB/25A 57/8</strain>
    </source>
</reference>
<feature type="transmembrane region" description="Helical" evidence="1">
    <location>
        <begin position="83"/>
        <end position="105"/>
    </location>
</feature>
<evidence type="ECO:0000256" key="1">
    <source>
        <dbReference type="SAM" id="Phobius"/>
    </source>
</evidence>
<evidence type="ECO:0000313" key="3">
    <source>
        <dbReference type="Proteomes" id="UP001174677"/>
    </source>
</evidence>
<proteinExistence type="predicted"/>
<feature type="transmembrane region" description="Helical" evidence="1">
    <location>
        <begin position="51"/>
        <end position="71"/>
    </location>
</feature>
<keyword evidence="1" id="KW-0472">Membrane</keyword>
<sequence>MLIYQTLNRKSEVLQLMSAYNLPQGSAFLYQLHPVRPSWLLSFCLSDPFQIYSLCLVLLNSGFCLFLQNFLEYKVLLLVEMRLAVLVIAVLCCLLIFACIGSDAVQKKAFLFHIHGAKKKNNTLSNRSLEAVNKYFSMKGKKNNNTLDEKRIVPTGSNPLHNR</sequence>
<gene>
    <name evidence="2" type="ORF">P3X46_012222</name>
</gene>
<dbReference type="EMBL" id="JARPOI010000007">
    <property type="protein sequence ID" value="KAJ9176964.1"/>
    <property type="molecule type" value="Genomic_DNA"/>
</dbReference>
<evidence type="ECO:0008006" key="4">
    <source>
        <dbReference type="Google" id="ProtNLM"/>
    </source>
</evidence>